<gene>
    <name evidence="1" type="ORF">SAMN05443669_101467</name>
</gene>
<dbReference type="STRING" id="69322.SAMN05443669_101467"/>
<reference evidence="2" key="1">
    <citation type="submission" date="2016-11" db="EMBL/GenBank/DDBJ databases">
        <authorList>
            <person name="Varghese N."/>
            <person name="Submissions S."/>
        </authorList>
    </citation>
    <scope>NUCLEOTIDE SEQUENCE [LARGE SCALE GENOMIC DNA]</scope>
    <source>
        <strain evidence="2">DSM 3661</strain>
    </source>
</reference>
<evidence type="ECO:0008006" key="3">
    <source>
        <dbReference type="Google" id="ProtNLM"/>
    </source>
</evidence>
<evidence type="ECO:0000313" key="1">
    <source>
        <dbReference type="EMBL" id="SHL81906.1"/>
    </source>
</evidence>
<dbReference type="Proteomes" id="UP000184260">
    <property type="component" value="Unassembled WGS sequence"/>
</dbReference>
<evidence type="ECO:0000313" key="2">
    <source>
        <dbReference type="Proteomes" id="UP000184260"/>
    </source>
</evidence>
<name>A0A1M7DQZ6_9FLAO</name>
<dbReference type="EMBL" id="FRBU01000014">
    <property type="protein sequence ID" value="SHL81906.1"/>
    <property type="molecule type" value="Genomic_DNA"/>
</dbReference>
<proteinExistence type="predicted"/>
<dbReference type="AlphaFoldDB" id="A0A1M7DQZ6"/>
<sequence length="120" mass="14032">MVQILKKFLHDFNDDYEVLLVKAEELISNAEMYEVSTEVLFTGSEINDRRISKILHRWDNDKFIDPPIIGVCKINSNKVLFSDGRHRVKVAYFLKYFQIPGLIYKPDIDCISKILKLTLP</sequence>
<protein>
    <recommendedName>
        <fullName evidence="3">ParB-like nuclease domain-containing protein</fullName>
    </recommendedName>
</protein>
<organism evidence="1 2">
    <name type="scientific">Flavobacterium xanthum</name>
    <dbReference type="NCBI Taxonomy" id="69322"/>
    <lineage>
        <taxon>Bacteria</taxon>
        <taxon>Pseudomonadati</taxon>
        <taxon>Bacteroidota</taxon>
        <taxon>Flavobacteriia</taxon>
        <taxon>Flavobacteriales</taxon>
        <taxon>Flavobacteriaceae</taxon>
        <taxon>Flavobacterium</taxon>
    </lineage>
</organism>
<dbReference type="OrthoDB" id="662751at2"/>
<dbReference type="RefSeq" id="WP_073353116.1">
    <property type="nucleotide sequence ID" value="NZ_FRBU01000014.1"/>
</dbReference>
<keyword evidence="2" id="KW-1185">Reference proteome</keyword>
<accession>A0A1M7DQZ6</accession>